<keyword evidence="4" id="KW-1185">Reference proteome</keyword>
<reference evidence="3" key="1">
    <citation type="submission" date="2021-06" db="EMBL/GenBank/DDBJ databases">
        <authorList>
            <person name="Kallberg Y."/>
            <person name="Tangrot J."/>
            <person name="Rosling A."/>
        </authorList>
    </citation>
    <scope>NUCLEOTIDE SEQUENCE</scope>
    <source>
        <strain evidence="3">BR232B</strain>
    </source>
</reference>
<proteinExistence type="predicted"/>
<organism evidence="3 4">
    <name type="scientific">Paraglomus brasilianum</name>
    <dbReference type="NCBI Taxonomy" id="144538"/>
    <lineage>
        <taxon>Eukaryota</taxon>
        <taxon>Fungi</taxon>
        <taxon>Fungi incertae sedis</taxon>
        <taxon>Mucoromycota</taxon>
        <taxon>Glomeromycotina</taxon>
        <taxon>Glomeromycetes</taxon>
        <taxon>Paraglomerales</taxon>
        <taxon>Paraglomeraceae</taxon>
        <taxon>Paraglomus</taxon>
    </lineage>
</organism>
<dbReference type="Proteomes" id="UP000789739">
    <property type="component" value="Unassembled WGS sequence"/>
</dbReference>
<evidence type="ECO:0000313" key="4">
    <source>
        <dbReference type="Proteomes" id="UP000789739"/>
    </source>
</evidence>
<evidence type="ECO:0000313" key="3">
    <source>
        <dbReference type="EMBL" id="CAG8623925.1"/>
    </source>
</evidence>
<feature type="non-terminal residue" evidence="3">
    <location>
        <position position="1"/>
    </location>
</feature>
<comment type="caution">
    <text evidence="3">The sequence shown here is derived from an EMBL/GenBank/DDBJ whole genome shotgun (WGS) entry which is preliminary data.</text>
</comment>
<evidence type="ECO:0000256" key="1">
    <source>
        <dbReference type="SAM" id="MobiDB-lite"/>
    </source>
</evidence>
<dbReference type="EMBL" id="CAJVPI010001711">
    <property type="protein sequence ID" value="CAG8623925.1"/>
    <property type="molecule type" value="Genomic_DNA"/>
</dbReference>
<accession>A0A9N9GNT3</accession>
<gene>
    <name evidence="3" type="ORF">PBRASI_LOCUS8867</name>
</gene>
<keyword evidence="2" id="KW-0472">Membrane</keyword>
<dbReference type="AlphaFoldDB" id="A0A9N9GNT3"/>
<feature type="region of interest" description="Disordered" evidence="1">
    <location>
        <begin position="417"/>
        <end position="440"/>
    </location>
</feature>
<evidence type="ECO:0000256" key="2">
    <source>
        <dbReference type="SAM" id="Phobius"/>
    </source>
</evidence>
<name>A0A9N9GNT3_9GLOM</name>
<keyword evidence="2" id="KW-1133">Transmembrane helix</keyword>
<feature type="compositionally biased region" description="Acidic residues" evidence="1">
    <location>
        <begin position="423"/>
        <end position="434"/>
    </location>
</feature>
<protein>
    <submittedName>
        <fullName evidence="3">11400_t:CDS:1</fullName>
    </submittedName>
</protein>
<feature type="transmembrane region" description="Helical" evidence="2">
    <location>
        <begin position="28"/>
        <end position="47"/>
    </location>
</feature>
<sequence>MTKSIKNFIINRFPSRRSELTVIRRSRISFLWLCYIGVLIYFCWKAYKLSQDERTFTYKKDNSTIPAPTTGDCNKYVNTYQNVNGGYSKTFKASDLGFHDPHGNANGPTLLSIILAVDKTDITDPAFTGGDAYLQAWFTDGEALADLTLASQSPGLKGVNNYMSTAWVGNNYYLANNQSYSFFFERKIPEPLNRNVVNVLSGKNGDHKPIPLISSVFVSYPNSAVGSYATVFIRPNSYVVITEIENSDLTVSDILSAVGGIYTAVMGVYMFLYGSDEMSPWGLIQNLPCIRRKVRSTLYDRLSHYREFERNQQDDSDNPNIPFVGPVLSKNLSSDEKFVAVEQRLLSLEFFLREYVVNVDNVVKNKTRRGAPLTVQTTYRDSIDPTNPTDVQQLEQARQEYEQEQEFERQAAARELPGTENLFDSENESENENEALDKGKQKELDKGLLTPENENVQCLDLVLPPLPQNQEVPQEQPQILVYLLSQTLDAAATSYFEETPYTAWSFTGFLTAAKGFWSTSTLSDDLVSTLKKRYTLYLKDISGNKKEVKEKRCMADFLLKQGGDVPRMPSAATQPGRVTFLPVKTGPVIKEILESILLDEKLALKEVSSKRKSEI</sequence>
<keyword evidence="2" id="KW-0812">Transmembrane</keyword>
<dbReference type="OrthoDB" id="2443771at2759"/>